<dbReference type="PROSITE" id="PS51318">
    <property type="entry name" value="TAT"/>
    <property type="match status" value="1"/>
</dbReference>
<feature type="compositionally biased region" description="Basic and acidic residues" evidence="1">
    <location>
        <begin position="13"/>
        <end position="23"/>
    </location>
</feature>
<dbReference type="STRING" id="314260.PB2503_04812"/>
<evidence type="ECO:0008006" key="4">
    <source>
        <dbReference type="Google" id="ProtNLM"/>
    </source>
</evidence>
<dbReference type="EMBL" id="CP002156">
    <property type="protein sequence ID" value="ADM09037.1"/>
    <property type="molecule type" value="Genomic_DNA"/>
</dbReference>
<name>E0TFB9_PARBH</name>
<protein>
    <recommendedName>
        <fullName evidence="4">Phosphatase</fullName>
    </recommendedName>
</protein>
<gene>
    <name evidence="2" type="ordered locus">PB2503_04812</name>
</gene>
<evidence type="ECO:0000256" key="1">
    <source>
        <dbReference type="SAM" id="MobiDB-lite"/>
    </source>
</evidence>
<dbReference type="InterPro" id="IPR006311">
    <property type="entry name" value="TAT_signal"/>
</dbReference>
<accession>E0TFB9</accession>
<dbReference type="HOGENOM" id="CLU_018570_2_0_5"/>
<feature type="compositionally biased region" description="Basic and acidic residues" evidence="1">
    <location>
        <begin position="126"/>
        <end position="137"/>
    </location>
</feature>
<dbReference type="SUPFAM" id="SSF75011">
    <property type="entry name" value="3-carboxy-cis,cis-mucoante lactonizing enzyme"/>
    <property type="match status" value="1"/>
</dbReference>
<keyword evidence="3" id="KW-1185">Reference proteome</keyword>
<dbReference type="KEGG" id="pbr:PB2503_04812"/>
<organism evidence="2 3">
    <name type="scientific">Parvularcula bermudensis (strain ATCC BAA-594 / HTCC2503 / KCTC 12087)</name>
    <dbReference type="NCBI Taxonomy" id="314260"/>
    <lineage>
        <taxon>Bacteria</taxon>
        <taxon>Pseudomonadati</taxon>
        <taxon>Pseudomonadota</taxon>
        <taxon>Alphaproteobacteria</taxon>
        <taxon>Parvularculales</taxon>
        <taxon>Parvularculaceae</taxon>
        <taxon>Parvularcula</taxon>
    </lineage>
</organism>
<dbReference type="PANTHER" id="PTHR35399:SF2">
    <property type="entry name" value="DUF839 DOMAIN-CONTAINING PROTEIN"/>
    <property type="match status" value="1"/>
</dbReference>
<feature type="region of interest" description="Disordered" evidence="1">
    <location>
        <begin position="1"/>
        <end position="30"/>
    </location>
</feature>
<dbReference type="Pfam" id="PF05787">
    <property type="entry name" value="PhoX"/>
    <property type="match status" value="1"/>
</dbReference>
<dbReference type="RefSeq" id="WP_013300011.1">
    <property type="nucleotide sequence ID" value="NC_014414.1"/>
</dbReference>
<reference evidence="3" key="1">
    <citation type="submission" date="2010-08" db="EMBL/GenBank/DDBJ databases">
        <title>Genome sequence of Parvularcula bermudensis HTCC2503.</title>
        <authorList>
            <person name="Kang D.-M."/>
            <person name="Oh H.-M."/>
            <person name="Cho J.-C."/>
        </authorList>
    </citation>
    <scope>NUCLEOTIDE SEQUENCE [LARGE SCALE GENOMIC DNA]</scope>
    <source>
        <strain evidence="3">ATCC BAA-594 / HTCC2503 / KCTC 12087</strain>
    </source>
</reference>
<dbReference type="AlphaFoldDB" id="E0TFB9"/>
<feature type="region of interest" description="Disordered" evidence="1">
    <location>
        <begin position="116"/>
        <end position="138"/>
    </location>
</feature>
<evidence type="ECO:0000313" key="3">
    <source>
        <dbReference type="Proteomes" id="UP000001302"/>
    </source>
</evidence>
<dbReference type="PANTHER" id="PTHR35399">
    <property type="entry name" value="SLR8030 PROTEIN"/>
    <property type="match status" value="1"/>
</dbReference>
<evidence type="ECO:0000313" key="2">
    <source>
        <dbReference type="EMBL" id="ADM09037.1"/>
    </source>
</evidence>
<dbReference type="Proteomes" id="UP000001302">
    <property type="component" value="Chromosome"/>
</dbReference>
<dbReference type="InterPro" id="IPR008557">
    <property type="entry name" value="PhoX"/>
</dbReference>
<dbReference type="eggNOG" id="COG3211">
    <property type="taxonomic scope" value="Bacteria"/>
</dbReference>
<proteinExistence type="predicted"/>
<reference evidence="2 3" key="2">
    <citation type="journal article" date="2011" name="J. Bacteriol.">
        <title>Complete genome sequence of strain HTCC2503T of Parvularcula bermudensis, the type species of the order "Parvularculales" in the class Alphaproteobacteria.</title>
        <authorList>
            <person name="Oh H.M."/>
            <person name="Kang I."/>
            <person name="Vergin K.L."/>
            <person name="Kang D."/>
            <person name="Rhee K.H."/>
            <person name="Giovannoni S.J."/>
            <person name="Cho J.C."/>
        </authorList>
    </citation>
    <scope>NUCLEOTIDE SEQUENCE [LARGE SCALE GENOMIC DNA]</scope>
    <source>
        <strain evidence="3">ATCC BAA-594 / HTCC2503 / KCTC 12087</strain>
    </source>
</reference>
<sequence>MMTRINDESPIADLHDETSEDRSSNLSGNRPFAEIVKSALSRRTVLQGSVAGAAAGFLAPRAALADPAEETGPLRRGRLVRFKGVSVEQATVDQTLPTISDDYTYQAFIPWGTPIEPGATRPYNGEPDRRPTPEEASKQVGLGHDGMWFFPEAPEFLDGPQRYALGSNRRGMLCVNHEYGTNPHALGKSFPESLTDVRLSQNIHGVSVLAIEKSFRGWDVVASPNSRRITVNSRVAFSGPAADSPLLQNPAGNVPLGTVNNCGSGYTPWGTYLTCEENFNGYFGANGAFDPSARQARYGLSANGFGYGWHVFDKRFDLTDPAYVNENNRFGWIVEINPFDGTELPTKRTALGRFKHEAIAIAETPDGRVAAYMGDDQSNDYCYKFLSALPWREAIAQGVSPLDEGTLYVARFNDDGTGDWLPLTIDNPLLAAEFADQAEILIFARAAADILGATPMARPEWTTIAKDGSTYWTMTDGDGVFEGGGAGYILNTVDANGSAGDSFIWTIFYLCSDSAGDPDLAFDDCDAAYADPDGRLFIGTDGGQLYGLQDQVVVFDTTAEDPQPVRLLVGVTSDEITGWTHTPDQRTAFTNIQHPGNGNPALTNFPLPYDGVTIPRDATLIIEKKGPGKVGS</sequence>